<dbReference type="KEGG" id="mpaf:R5R33_15100"/>
<protein>
    <submittedName>
        <fullName evidence="2">Uncharacterized protein</fullName>
    </submittedName>
</protein>
<dbReference type="RefSeq" id="WP_318953529.1">
    <property type="nucleotide sequence ID" value="NZ_CP137555.1"/>
</dbReference>
<evidence type="ECO:0000256" key="1">
    <source>
        <dbReference type="SAM" id="Phobius"/>
    </source>
</evidence>
<gene>
    <name evidence="2" type="ORF">R5R33_15100</name>
</gene>
<dbReference type="AlphaFoldDB" id="A0AAU0MXX6"/>
<sequence>MENSGSIKILSVIYMIFFGAFTIAALLNTNIQGYQLEAIYDVWVPLAFFVISFGIFRMTKWGRLLGYPVSLMLLPGVPIGTIFGGFMIWQLTKYRQGFTRWL</sequence>
<organism evidence="2 3">
    <name type="scientific">Microbulbifer pacificus</name>
    <dbReference type="NCBI Taxonomy" id="407164"/>
    <lineage>
        <taxon>Bacteria</taxon>
        <taxon>Pseudomonadati</taxon>
        <taxon>Pseudomonadota</taxon>
        <taxon>Gammaproteobacteria</taxon>
        <taxon>Cellvibrionales</taxon>
        <taxon>Microbulbiferaceae</taxon>
        <taxon>Microbulbifer</taxon>
    </lineage>
</organism>
<evidence type="ECO:0000313" key="2">
    <source>
        <dbReference type="EMBL" id="WOX05055.1"/>
    </source>
</evidence>
<proteinExistence type="predicted"/>
<name>A0AAU0MXX6_9GAMM</name>
<reference evidence="2 3" key="1">
    <citation type="submission" date="2023-10" db="EMBL/GenBank/DDBJ databases">
        <title>Description of Microbulbifer bruguierae sp. nov., isolated from the sediments of mangrove plant Bruguiera sexangula and comparative genomic analyses of the genus Microbulbifer.</title>
        <authorList>
            <person name="Long M."/>
        </authorList>
    </citation>
    <scope>NUCLEOTIDE SEQUENCE [LARGE SCALE GENOMIC DNA]</scope>
    <source>
        <strain evidence="2 3">SPO729</strain>
    </source>
</reference>
<keyword evidence="1" id="KW-1133">Transmembrane helix</keyword>
<keyword evidence="1" id="KW-0812">Transmembrane</keyword>
<dbReference type="EMBL" id="CP137555">
    <property type="protein sequence ID" value="WOX05055.1"/>
    <property type="molecule type" value="Genomic_DNA"/>
</dbReference>
<dbReference type="Proteomes" id="UP001302477">
    <property type="component" value="Chromosome"/>
</dbReference>
<keyword evidence="1" id="KW-0472">Membrane</keyword>
<feature type="transmembrane region" description="Helical" evidence="1">
    <location>
        <begin position="39"/>
        <end position="59"/>
    </location>
</feature>
<feature type="transmembrane region" description="Helical" evidence="1">
    <location>
        <begin position="65"/>
        <end position="89"/>
    </location>
</feature>
<feature type="transmembrane region" description="Helical" evidence="1">
    <location>
        <begin position="6"/>
        <end position="27"/>
    </location>
</feature>
<evidence type="ECO:0000313" key="3">
    <source>
        <dbReference type="Proteomes" id="UP001302477"/>
    </source>
</evidence>
<accession>A0AAU0MXX6</accession>
<keyword evidence="3" id="KW-1185">Reference proteome</keyword>